<keyword evidence="3" id="KW-1185">Reference proteome</keyword>
<organism evidence="2 3">
    <name type="scientific">Durusdinium trenchii</name>
    <dbReference type="NCBI Taxonomy" id="1381693"/>
    <lineage>
        <taxon>Eukaryota</taxon>
        <taxon>Sar</taxon>
        <taxon>Alveolata</taxon>
        <taxon>Dinophyceae</taxon>
        <taxon>Suessiales</taxon>
        <taxon>Symbiodiniaceae</taxon>
        <taxon>Durusdinium</taxon>
    </lineage>
</organism>
<protein>
    <submittedName>
        <fullName evidence="2">Uncharacterized protein</fullName>
    </submittedName>
</protein>
<sequence length="154" mass="16254">MPRPGSVHSWEAGSSCCKLRTLPQGLAGPDGRLRGKSGELEHQITRLGPGSSAGLHSSKARQAFHRTSRPGTPQCGPQGPDPAAAARSGNFLEPYGLRDRKLRTTSLASGLAGCDGHKAPLRDEPVRSPWEVQELSLLGTMYLVVHLVGGDPSS</sequence>
<feature type="compositionally biased region" description="Basic residues" evidence="1">
    <location>
        <begin position="58"/>
        <end position="68"/>
    </location>
</feature>
<reference evidence="2 3" key="1">
    <citation type="submission" date="2024-02" db="EMBL/GenBank/DDBJ databases">
        <authorList>
            <person name="Chen Y."/>
            <person name="Shah S."/>
            <person name="Dougan E. K."/>
            <person name="Thang M."/>
            <person name="Chan C."/>
        </authorList>
    </citation>
    <scope>NUCLEOTIDE SEQUENCE [LARGE SCALE GENOMIC DNA]</scope>
</reference>
<dbReference type="Proteomes" id="UP001642484">
    <property type="component" value="Unassembled WGS sequence"/>
</dbReference>
<feature type="region of interest" description="Disordered" evidence="1">
    <location>
        <begin position="45"/>
        <end position="96"/>
    </location>
</feature>
<evidence type="ECO:0000256" key="1">
    <source>
        <dbReference type="SAM" id="MobiDB-lite"/>
    </source>
</evidence>
<gene>
    <name evidence="2" type="ORF">CCMP2556_LOCUS51792</name>
</gene>
<name>A0ABP0SGX0_9DINO</name>
<dbReference type="EMBL" id="CAXAMN010027583">
    <property type="protein sequence ID" value="CAK9111614.1"/>
    <property type="molecule type" value="Genomic_DNA"/>
</dbReference>
<proteinExistence type="predicted"/>
<comment type="caution">
    <text evidence="2">The sequence shown here is derived from an EMBL/GenBank/DDBJ whole genome shotgun (WGS) entry which is preliminary data.</text>
</comment>
<evidence type="ECO:0000313" key="3">
    <source>
        <dbReference type="Proteomes" id="UP001642484"/>
    </source>
</evidence>
<accession>A0ABP0SGX0</accession>
<evidence type="ECO:0000313" key="2">
    <source>
        <dbReference type="EMBL" id="CAK9111614.1"/>
    </source>
</evidence>